<dbReference type="EMBL" id="JAEUBD010001468">
    <property type="protein sequence ID" value="KAH3660710.1"/>
    <property type="molecule type" value="Genomic_DNA"/>
</dbReference>
<evidence type="ECO:0000313" key="1">
    <source>
        <dbReference type="EMBL" id="KAH3660710.1"/>
    </source>
</evidence>
<dbReference type="AlphaFoldDB" id="A0A9P8T0B5"/>
<name>A0A9P8T0B5_9ASCO</name>
<dbReference type="Proteomes" id="UP000788993">
    <property type="component" value="Unassembled WGS sequence"/>
</dbReference>
<gene>
    <name evidence="1" type="ORF">OGATHE_005042</name>
</gene>
<evidence type="ECO:0000313" key="2">
    <source>
        <dbReference type="Proteomes" id="UP000788993"/>
    </source>
</evidence>
<protein>
    <submittedName>
        <fullName evidence="1">Uncharacterized protein</fullName>
    </submittedName>
</protein>
<reference evidence="1" key="2">
    <citation type="submission" date="2021-01" db="EMBL/GenBank/DDBJ databases">
        <authorList>
            <person name="Schikora-Tamarit M.A."/>
        </authorList>
    </citation>
    <scope>NUCLEOTIDE SEQUENCE</scope>
    <source>
        <strain evidence="1">NCAIM Y.01608</strain>
    </source>
</reference>
<sequence length="72" mass="8143">MVLDQTTSKDQHSCARGLHGQRVDASDILNDIDSQLLRRGLESMEEKHITNTAVGQSRTEDRDLIFMGPIQY</sequence>
<organism evidence="1 2">
    <name type="scientific">Ogataea polymorpha</name>
    <dbReference type="NCBI Taxonomy" id="460523"/>
    <lineage>
        <taxon>Eukaryota</taxon>
        <taxon>Fungi</taxon>
        <taxon>Dikarya</taxon>
        <taxon>Ascomycota</taxon>
        <taxon>Saccharomycotina</taxon>
        <taxon>Pichiomycetes</taxon>
        <taxon>Pichiales</taxon>
        <taxon>Pichiaceae</taxon>
        <taxon>Ogataea</taxon>
    </lineage>
</organism>
<comment type="caution">
    <text evidence="1">The sequence shown here is derived from an EMBL/GenBank/DDBJ whole genome shotgun (WGS) entry which is preliminary data.</text>
</comment>
<accession>A0A9P8T0B5</accession>
<reference evidence="1" key="1">
    <citation type="journal article" date="2021" name="Open Biol.">
        <title>Shared evolutionary footprints suggest mitochondrial oxidative damage underlies multiple complex I losses in fungi.</title>
        <authorList>
            <person name="Schikora-Tamarit M.A."/>
            <person name="Marcet-Houben M."/>
            <person name="Nosek J."/>
            <person name="Gabaldon T."/>
        </authorList>
    </citation>
    <scope>NUCLEOTIDE SEQUENCE</scope>
    <source>
        <strain evidence="1">NCAIM Y.01608</strain>
    </source>
</reference>
<proteinExistence type="predicted"/>
<keyword evidence="2" id="KW-1185">Reference proteome</keyword>